<organism evidence="1">
    <name type="scientific">Anguilla anguilla</name>
    <name type="common">European freshwater eel</name>
    <name type="synonym">Muraena anguilla</name>
    <dbReference type="NCBI Taxonomy" id="7936"/>
    <lineage>
        <taxon>Eukaryota</taxon>
        <taxon>Metazoa</taxon>
        <taxon>Chordata</taxon>
        <taxon>Craniata</taxon>
        <taxon>Vertebrata</taxon>
        <taxon>Euteleostomi</taxon>
        <taxon>Actinopterygii</taxon>
        <taxon>Neopterygii</taxon>
        <taxon>Teleostei</taxon>
        <taxon>Anguilliformes</taxon>
        <taxon>Anguillidae</taxon>
        <taxon>Anguilla</taxon>
    </lineage>
</organism>
<reference evidence="1" key="2">
    <citation type="journal article" date="2015" name="Fish Shellfish Immunol.">
        <title>Early steps in the European eel (Anguilla anguilla)-Vibrio vulnificus interaction in the gills: Role of the RtxA13 toxin.</title>
        <authorList>
            <person name="Callol A."/>
            <person name="Pajuelo D."/>
            <person name="Ebbesson L."/>
            <person name="Teles M."/>
            <person name="MacKenzie S."/>
            <person name="Amaro C."/>
        </authorList>
    </citation>
    <scope>NUCLEOTIDE SEQUENCE</scope>
</reference>
<accession>A0A0E9T6F6</accession>
<protein>
    <submittedName>
        <fullName evidence="1">Uncharacterized protein</fullName>
    </submittedName>
</protein>
<reference evidence="1" key="1">
    <citation type="submission" date="2014-11" db="EMBL/GenBank/DDBJ databases">
        <authorList>
            <person name="Amaro Gonzalez C."/>
        </authorList>
    </citation>
    <scope>NUCLEOTIDE SEQUENCE</scope>
</reference>
<evidence type="ECO:0000313" key="1">
    <source>
        <dbReference type="EMBL" id="JAH49229.1"/>
    </source>
</evidence>
<name>A0A0E9T6F6_ANGAN</name>
<dbReference type="AlphaFoldDB" id="A0A0E9T6F6"/>
<proteinExistence type="predicted"/>
<sequence>MILNEGDNKVCLLLSNVFIAARQQNAAVQISKSENDTM</sequence>
<dbReference type="EMBL" id="GBXM01059348">
    <property type="protein sequence ID" value="JAH49229.1"/>
    <property type="molecule type" value="Transcribed_RNA"/>
</dbReference>